<dbReference type="EMBL" id="JBHLYR010000055">
    <property type="protein sequence ID" value="MFB9993781.1"/>
    <property type="molecule type" value="Genomic_DNA"/>
</dbReference>
<dbReference type="NCBIfam" id="TIGR00254">
    <property type="entry name" value="GGDEF"/>
    <property type="match status" value="1"/>
</dbReference>
<keyword evidence="4" id="KW-0808">Transferase</keyword>
<dbReference type="RefSeq" id="WP_380013291.1">
    <property type="nucleotide sequence ID" value="NZ_JBHLYR010000055.1"/>
</dbReference>
<feature type="domain" description="GGDEF" evidence="3">
    <location>
        <begin position="222"/>
        <end position="351"/>
    </location>
</feature>
<keyword evidence="4" id="KW-0548">Nucleotidyltransferase</keyword>
<dbReference type="CDD" id="cd01949">
    <property type="entry name" value="GGDEF"/>
    <property type="match status" value="1"/>
</dbReference>
<feature type="transmembrane region" description="Helical" evidence="2">
    <location>
        <begin position="76"/>
        <end position="97"/>
    </location>
</feature>
<evidence type="ECO:0000256" key="2">
    <source>
        <dbReference type="SAM" id="Phobius"/>
    </source>
</evidence>
<dbReference type="PROSITE" id="PS50887">
    <property type="entry name" value="GGDEF"/>
    <property type="match status" value="1"/>
</dbReference>
<evidence type="ECO:0000313" key="5">
    <source>
        <dbReference type="Proteomes" id="UP001589733"/>
    </source>
</evidence>
<keyword evidence="2" id="KW-0812">Transmembrane</keyword>
<feature type="transmembrane region" description="Helical" evidence="2">
    <location>
        <begin position="130"/>
        <end position="153"/>
    </location>
</feature>
<feature type="region of interest" description="Disordered" evidence="1">
    <location>
        <begin position="345"/>
        <end position="370"/>
    </location>
</feature>
<dbReference type="EC" id="2.7.7.65" evidence="4"/>
<feature type="transmembrane region" description="Helical" evidence="2">
    <location>
        <begin position="51"/>
        <end position="69"/>
    </location>
</feature>
<dbReference type="SUPFAM" id="SSF55073">
    <property type="entry name" value="Nucleotide cyclase"/>
    <property type="match status" value="1"/>
</dbReference>
<dbReference type="PANTHER" id="PTHR45138:SF9">
    <property type="entry name" value="DIGUANYLATE CYCLASE DGCM-RELATED"/>
    <property type="match status" value="1"/>
</dbReference>
<comment type="caution">
    <text evidence="4">The sequence shown here is derived from an EMBL/GenBank/DDBJ whole genome shotgun (WGS) entry which is preliminary data.</text>
</comment>
<protein>
    <submittedName>
        <fullName evidence="4">Diguanylate cyclase domain-containing protein</fullName>
        <ecNumber evidence="4">2.7.7.65</ecNumber>
    </submittedName>
</protein>
<keyword evidence="2" id="KW-1133">Transmembrane helix</keyword>
<dbReference type="Gene3D" id="3.30.70.270">
    <property type="match status" value="1"/>
</dbReference>
<feature type="transmembrane region" description="Helical" evidence="2">
    <location>
        <begin position="103"/>
        <end position="123"/>
    </location>
</feature>
<keyword evidence="5" id="KW-1185">Reference proteome</keyword>
<dbReference type="Proteomes" id="UP001589733">
    <property type="component" value="Unassembled WGS sequence"/>
</dbReference>
<dbReference type="SMART" id="SM00267">
    <property type="entry name" value="GGDEF"/>
    <property type="match status" value="1"/>
</dbReference>
<dbReference type="PANTHER" id="PTHR45138">
    <property type="entry name" value="REGULATORY COMPONENTS OF SENSORY TRANSDUCTION SYSTEM"/>
    <property type="match status" value="1"/>
</dbReference>
<dbReference type="InterPro" id="IPR043128">
    <property type="entry name" value="Rev_trsase/Diguanyl_cyclase"/>
</dbReference>
<dbReference type="Pfam" id="PF00990">
    <property type="entry name" value="GGDEF"/>
    <property type="match status" value="1"/>
</dbReference>
<evidence type="ECO:0000256" key="1">
    <source>
        <dbReference type="SAM" id="MobiDB-lite"/>
    </source>
</evidence>
<feature type="transmembrane region" description="Helical" evidence="2">
    <location>
        <begin position="165"/>
        <end position="184"/>
    </location>
</feature>
<organism evidence="4 5">
    <name type="scientific">Deinococcus oregonensis</name>
    <dbReference type="NCBI Taxonomy" id="1805970"/>
    <lineage>
        <taxon>Bacteria</taxon>
        <taxon>Thermotogati</taxon>
        <taxon>Deinococcota</taxon>
        <taxon>Deinococci</taxon>
        <taxon>Deinococcales</taxon>
        <taxon>Deinococcaceae</taxon>
        <taxon>Deinococcus</taxon>
    </lineage>
</organism>
<evidence type="ECO:0000259" key="3">
    <source>
        <dbReference type="PROSITE" id="PS50887"/>
    </source>
</evidence>
<dbReference type="InterPro" id="IPR029787">
    <property type="entry name" value="Nucleotide_cyclase"/>
</dbReference>
<name>A0ABV6B1Z5_9DEIO</name>
<dbReference type="GO" id="GO:0052621">
    <property type="term" value="F:diguanylate cyclase activity"/>
    <property type="evidence" value="ECO:0007669"/>
    <property type="project" value="UniProtKB-EC"/>
</dbReference>
<accession>A0ABV6B1Z5</accession>
<sequence length="370" mass="40419">MKPSRPLTFSEGERWTLTQRRMFLVLTLLGTVGIGTALWVQAPNFDPLDVVALPMLALTLLLLDLGLTLRRISLSLAFRVIYIATSLYFLLALHQQFQVFVPLYNTLSENTYWFAVLYAAAFLTFPARRAVVVAGGLFGVSALISGLNLYAALQVGPNPRLVGSVVQFLLVGGVMVAVQATFSFQRMQLLAARAAAYTDALTGLANRRAAEEHLATLYARKEPFTLVLFDLDHFKAVNDQHGHATGDLVLKGVSAAARSHLPSEGLAARWGGEEFLLVLPPLPHEKVRAMLDLLRAQLHEQRYGAVDGLTASFGVATARPGDHPDDILTRADAAMYAAKRQGRNDVKMAELRRTQLGNPPVLPGNQRPDA</sequence>
<evidence type="ECO:0000313" key="4">
    <source>
        <dbReference type="EMBL" id="MFB9993781.1"/>
    </source>
</evidence>
<dbReference type="InterPro" id="IPR050469">
    <property type="entry name" value="Diguanylate_Cyclase"/>
</dbReference>
<reference evidence="4 5" key="1">
    <citation type="submission" date="2024-09" db="EMBL/GenBank/DDBJ databases">
        <authorList>
            <person name="Sun Q."/>
            <person name="Mori K."/>
        </authorList>
    </citation>
    <scope>NUCLEOTIDE SEQUENCE [LARGE SCALE GENOMIC DNA]</scope>
    <source>
        <strain evidence="4 5">JCM 13503</strain>
    </source>
</reference>
<proteinExistence type="predicted"/>
<keyword evidence="2" id="KW-0472">Membrane</keyword>
<dbReference type="InterPro" id="IPR000160">
    <property type="entry name" value="GGDEF_dom"/>
</dbReference>
<feature type="transmembrane region" description="Helical" evidence="2">
    <location>
        <begin position="21"/>
        <end position="39"/>
    </location>
</feature>
<gene>
    <name evidence="4" type="ORF">ACFFLM_17625</name>
</gene>